<organism evidence="1 2">
    <name type="scientific">Putridiphycobacter roseus</name>
    <dbReference type="NCBI Taxonomy" id="2219161"/>
    <lineage>
        <taxon>Bacteria</taxon>
        <taxon>Pseudomonadati</taxon>
        <taxon>Bacteroidota</taxon>
        <taxon>Flavobacteriia</taxon>
        <taxon>Flavobacteriales</taxon>
        <taxon>Crocinitomicaceae</taxon>
        <taxon>Putridiphycobacter</taxon>
    </lineage>
</organism>
<reference evidence="1 2" key="1">
    <citation type="submission" date="2018-06" db="EMBL/GenBank/DDBJ databases">
        <title>The draft genome sequence of Crocinitomix sp. SM1701.</title>
        <authorList>
            <person name="Zhang X."/>
        </authorList>
    </citation>
    <scope>NUCLEOTIDE SEQUENCE [LARGE SCALE GENOMIC DNA]</scope>
    <source>
        <strain evidence="1 2">SM1701</strain>
    </source>
</reference>
<dbReference type="EMBL" id="QKSB01000002">
    <property type="protein sequence ID" value="PZE18097.1"/>
    <property type="molecule type" value="Genomic_DNA"/>
</dbReference>
<dbReference type="Proteomes" id="UP000249248">
    <property type="component" value="Unassembled WGS sequence"/>
</dbReference>
<keyword evidence="2" id="KW-1185">Reference proteome</keyword>
<accession>A0A2W1N1G4</accession>
<evidence type="ECO:0000313" key="2">
    <source>
        <dbReference type="Proteomes" id="UP000249248"/>
    </source>
</evidence>
<evidence type="ECO:0000313" key="1">
    <source>
        <dbReference type="EMBL" id="PZE18097.1"/>
    </source>
</evidence>
<gene>
    <name evidence="1" type="ORF">DNU06_05635</name>
</gene>
<protein>
    <submittedName>
        <fullName evidence="1">Uncharacterized protein</fullName>
    </submittedName>
</protein>
<comment type="caution">
    <text evidence="1">The sequence shown here is derived from an EMBL/GenBank/DDBJ whole genome shotgun (WGS) entry which is preliminary data.</text>
</comment>
<name>A0A2W1N1G4_9FLAO</name>
<proteinExistence type="predicted"/>
<dbReference type="AlphaFoldDB" id="A0A2W1N1G4"/>
<sequence length="170" mass="19244">MVLIPIFIGMILRHRYQHIILLAAVLLWGASCSPTAETKQVVLKKVERVVEEVSNVSNPLDLELNNGEKWLVDTEMHVGILNIKNQLANFQSKDLVDYQLLGDRVGDQIKIIRASDTMKGQAHQEFHKLLQPFLELKDALVMATSVAEGKALVINIKAEIQTFYTYFQSK</sequence>